<dbReference type="ExpressionAtlas" id="A0A178V5R2">
    <property type="expression patterns" value="baseline and differential"/>
</dbReference>
<name>A0A178V5R2_ARATH</name>
<dbReference type="AlphaFoldDB" id="A0A178V5R2"/>
<protein>
    <submittedName>
        <fullName evidence="1">Uncharacterized protein</fullName>
    </submittedName>
</protein>
<proteinExistence type="predicted"/>
<organism evidence="1 2">
    <name type="scientific">Arabidopsis thaliana</name>
    <name type="common">Mouse-ear cress</name>
    <dbReference type="NCBI Taxonomy" id="3702"/>
    <lineage>
        <taxon>Eukaryota</taxon>
        <taxon>Viridiplantae</taxon>
        <taxon>Streptophyta</taxon>
        <taxon>Embryophyta</taxon>
        <taxon>Tracheophyta</taxon>
        <taxon>Spermatophyta</taxon>
        <taxon>Magnoliopsida</taxon>
        <taxon>eudicotyledons</taxon>
        <taxon>Gunneridae</taxon>
        <taxon>Pentapetalae</taxon>
        <taxon>rosids</taxon>
        <taxon>malvids</taxon>
        <taxon>Brassicales</taxon>
        <taxon>Brassicaceae</taxon>
        <taxon>Camelineae</taxon>
        <taxon>Arabidopsis</taxon>
    </lineage>
</organism>
<evidence type="ECO:0000313" key="1">
    <source>
        <dbReference type="EMBL" id="OAP01226.1"/>
    </source>
</evidence>
<sequence>MAREYLGPSVVLFPVRKSTAHDELLCWQVVSPGASPSIITSDFHDGGDLSSLLPTAATLGFALLRTLPDLSLKHCFTITDGRGLHSIVGTLVLEEPCNYNSRNMLHRVDWLSPDASLVLKFNGIVLISKRRPCDAAHASTLLCEHITSLNLPTITLTHLVPCLLLGDASQPSWICWIKPLRLARSTSFSSLLKPNNLGLLIRRLYALWTCHLPCRTHQAYSSKEIPSLEPYSSKEISSLKLEPGKKPQRKLICVDRTSLL</sequence>
<gene>
    <name evidence="1" type="ordered locus">AXX17_At3g36540</name>
</gene>
<dbReference type="EMBL" id="LUHQ01000003">
    <property type="protein sequence ID" value="OAP01226.1"/>
    <property type="molecule type" value="Genomic_DNA"/>
</dbReference>
<dbReference type="Proteomes" id="UP000078284">
    <property type="component" value="Chromosome 3"/>
</dbReference>
<evidence type="ECO:0000313" key="2">
    <source>
        <dbReference type="Proteomes" id="UP000078284"/>
    </source>
</evidence>
<comment type="caution">
    <text evidence="1">The sequence shown here is derived from an EMBL/GenBank/DDBJ whole genome shotgun (WGS) entry which is preliminary data.</text>
</comment>
<reference evidence="2" key="1">
    <citation type="journal article" date="2016" name="Proc. Natl. Acad. Sci. U.S.A.">
        <title>Chromosome-level assembly of Arabidopsis thaliana Ler reveals the extent of translocation and inversion polymorphisms.</title>
        <authorList>
            <person name="Zapata L."/>
            <person name="Ding J."/>
            <person name="Willing E.M."/>
            <person name="Hartwig B."/>
            <person name="Bezdan D."/>
            <person name="Jiao W.B."/>
            <person name="Patel V."/>
            <person name="Velikkakam James G."/>
            <person name="Koornneef M."/>
            <person name="Ossowski S."/>
            <person name="Schneeberger K."/>
        </authorList>
    </citation>
    <scope>NUCLEOTIDE SEQUENCE [LARGE SCALE GENOMIC DNA]</scope>
    <source>
        <strain evidence="2">cv. Landsberg erecta</strain>
    </source>
</reference>
<accession>A0A178V5R2</accession>